<evidence type="ECO:0000313" key="3">
    <source>
        <dbReference type="Proteomes" id="UP001501204"/>
    </source>
</evidence>
<proteinExistence type="predicted"/>
<dbReference type="InterPro" id="IPR037523">
    <property type="entry name" value="VOC_core"/>
</dbReference>
<dbReference type="InterPro" id="IPR029068">
    <property type="entry name" value="Glyas_Bleomycin-R_OHBP_Dase"/>
</dbReference>
<evidence type="ECO:0000313" key="2">
    <source>
        <dbReference type="EMBL" id="GAA1750418.1"/>
    </source>
</evidence>
<accession>A0ABN2K8D1</accession>
<dbReference type="SUPFAM" id="SSF54593">
    <property type="entry name" value="Glyoxalase/Bleomycin resistance protein/Dihydroxybiphenyl dioxygenase"/>
    <property type="match status" value="1"/>
</dbReference>
<feature type="domain" description="VOC" evidence="1">
    <location>
        <begin position="3"/>
        <end position="126"/>
    </location>
</feature>
<sequence length="148" mass="16352">MAQQVFINLPVHDVQKSQSFYQALGWSSNPDFTDENAAAIVISDTIHVMLLSHDHFRRFTPKAIADTTTTAAAIHALSVEAPELIDDLLDKALEAGAEEGAPQDYGFMRSRAFNDPDGHPWEVMWMDPIAATGDWEAVQAKYPQAPVE</sequence>
<dbReference type="Pfam" id="PF22677">
    <property type="entry name" value="Ble-like_N"/>
    <property type="match status" value="1"/>
</dbReference>
<evidence type="ECO:0000259" key="1">
    <source>
        <dbReference type="PROSITE" id="PS51819"/>
    </source>
</evidence>
<dbReference type="PANTHER" id="PTHR36503:SF2">
    <property type="entry name" value="BLR2408 PROTEIN"/>
    <property type="match status" value="1"/>
</dbReference>
<dbReference type="RefSeq" id="WP_344119785.1">
    <property type="nucleotide sequence ID" value="NZ_BAAAOA010000008.1"/>
</dbReference>
<keyword evidence="3" id="KW-1185">Reference proteome</keyword>
<protein>
    <submittedName>
        <fullName evidence="2">VOC family protein</fullName>
    </submittedName>
</protein>
<dbReference type="PANTHER" id="PTHR36503">
    <property type="entry name" value="BLR2520 PROTEIN"/>
    <property type="match status" value="1"/>
</dbReference>
<dbReference type="Gene3D" id="3.10.180.10">
    <property type="entry name" value="2,3-Dihydroxybiphenyl 1,2-Dioxygenase, domain 1"/>
    <property type="match status" value="1"/>
</dbReference>
<gene>
    <name evidence="2" type="ORF">GCM10009767_06650</name>
</gene>
<name>A0ABN2K8D1_9MICC</name>
<organism evidence="2 3">
    <name type="scientific">Kocuria aegyptia</name>
    <dbReference type="NCBI Taxonomy" id="330943"/>
    <lineage>
        <taxon>Bacteria</taxon>
        <taxon>Bacillati</taxon>
        <taxon>Actinomycetota</taxon>
        <taxon>Actinomycetes</taxon>
        <taxon>Micrococcales</taxon>
        <taxon>Micrococcaceae</taxon>
        <taxon>Kocuria</taxon>
    </lineage>
</organism>
<dbReference type="Proteomes" id="UP001501204">
    <property type="component" value="Unassembled WGS sequence"/>
</dbReference>
<dbReference type="PROSITE" id="PS51819">
    <property type="entry name" value="VOC"/>
    <property type="match status" value="1"/>
</dbReference>
<reference evidence="2 3" key="1">
    <citation type="journal article" date="2019" name="Int. J. Syst. Evol. Microbiol.">
        <title>The Global Catalogue of Microorganisms (GCM) 10K type strain sequencing project: providing services to taxonomists for standard genome sequencing and annotation.</title>
        <authorList>
            <consortium name="The Broad Institute Genomics Platform"/>
            <consortium name="The Broad Institute Genome Sequencing Center for Infectious Disease"/>
            <person name="Wu L."/>
            <person name="Ma J."/>
        </authorList>
    </citation>
    <scope>NUCLEOTIDE SEQUENCE [LARGE SCALE GENOMIC DNA]</scope>
    <source>
        <strain evidence="2 3">JCM 14735</strain>
    </source>
</reference>
<dbReference type="InterPro" id="IPR053863">
    <property type="entry name" value="Glyoxy/Ble-like_N"/>
</dbReference>
<dbReference type="EMBL" id="BAAAOA010000008">
    <property type="protein sequence ID" value="GAA1750418.1"/>
    <property type="molecule type" value="Genomic_DNA"/>
</dbReference>
<comment type="caution">
    <text evidence="2">The sequence shown here is derived from an EMBL/GenBank/DDBJ whole genome shotgun (WGS) entry which is preliminary data.</text>
</comment>